<dbReference type="Gene3D" id="3.40.50.1000">
    <property type="entry name" value="HAD superfamily/HAD-like"/>
    <property type="match status" value="1"/>
</dbReference>
<reference evidence="1" key="2">
    <citation type="journal article" date="2021" name="PeerJ">
        <title>Extensive microbial diversity within the chicken gut microbiome revealed by metagenomics and culture.</title>
        <authorList>
            <person name="Gilroy R."/>
            <person name="Ravi A."/>
            <person name="Getino M."/>
            <person name="Pursley I."/>
            <person name="Horton D.L."/>
            <person name="Alikhan N.F."/>
            <person name="Baker D."/>
            <person name="Gharbi K."/>
            <person name="Hall N."/>
            <person name="Watson M."/>
            <person name="Adriaenssens E.M."/>
            <person name="Foster-Nyarko E."/>
            <person name="Jarju S."/>
            <person name="Secka A."/>
            <person name="Antonio M."/>
            <person name="Oren A."/>
            <person name="Chaudhuri R.R."/>
            <person name="La Ragione R."/>
            <person name="Hildebrand F."/>
            <person name="Pallen M.J."/>
        </authorList>
    </citation>
    <scope>NUCLEOTIDE SEQUENCE</scope>
    <source>
        <strain evidence="1">B2-16538</strain>
    </source>
</reference>
<accession>A0A9D9NSM4</accession>
<dbReference type="SFLD" id="SFLDS00003">
    <property type="entry name" value="Haloacid_Dehalogenase"/>
    <property type="match status" value="1"/>
</dbReference>
<dbReference type="PRINTS" id="PR00413">
    <property type="entry name" value="HADHALOGNASE"/>
</dbReference>
<dbReference type="AlphaFoldDB" id="A0A9D9NSM4"/>
<dbReference type="InterPro" id="IPR041492">
    <property type="entry name" value="HAD_2"/>
</dbReference>
<comment type="caution">
    <text evidence="1">The sequence shown here is derived from an EMBL/GenBank/DDBJ whole genome shotgun (WGS) entry which is preliminary data.</text>
</comment>
<dbReference type="Gene3D" id="1.10.150.240">
    <property type="entry name" value="Putative phosphatase, domain 2"/>
    <property type="match status" value="1"/>
</dbReference>
<organism evidence="1 2">
    <name type="scientific">Candidatus Cryptobacteroides excrementavium</name>
    <dbReference type="NCBI Taxonomy" id="2840759"/>
    <lineage>
        <taxon>Bacteria</taxon>
        <taxon>Pseudomonadati</taxon>
        <taxon>Bacteroidota</taxon>
        <taxon>Bacteroidia</taxon>
        <taxon>Bacteroidales</taxon>
        <taxon>Candidatus Cryptobacteroides</taxon>
    </lineage>
</organism>
<name>A0A9D9NSM4_9BACT</name>
<dbReference type="EMBL" id="JADILX010000088">
    <property type="protein sequence ID" value="MBO8485944.1"/>
    <property type="molecule type" value="Genomic_DNA"/>
</dbReference>
<dbReference type="NCBIfam" id="TIGR01509">
    <property type="entry name" value="HAD-SF-IA-v3"/>
    <property type="match status" value="1"/>
</dbReference>
<dbReference type="InterPro" id="IPR006439">
    <property type="entry name" value="HAD-SF_hydro_IA"/>
</dbReference>
<evidence type="ECO:0000313" key="2">
    <source>
        <dbReference type="Proteomes" id="UP000823750"/>
    </source>
</evidence>
<dbReference type="SUPFAM" id="SSF56784">
    <property type="entry name" value="HAD-like"/>
    <property type="match status" value="1"/>
</dbReference>
<sequence>MTGGYRGVFFDMDGVVLDSSCLWEHIITAIKAEYSLDLSVLEASGGFELSTREAIRAVLEDMGIFSPDLYAAILSETDILYSRLFGRFACLREGMRSLLSSLAGKGVKTALVSNSSGGQMRLAAGHFALEGLFCAIVSSDDVVHGKPSPEPYLKALSMSGLNAREVVAVEDSVTGARSAAAAGMDCIMIVPDACHDCDAVLPVQGESCDAVLPAQGESCDVHPALMKVPCGMLAECLQRLL</sequence>
<dbReference type="Pfam" id="PF13419">
    <property type="entry name" value="HAD_2"/>
    <property type="match status" value="1"/>
</dbReference>
<dbReference type="PANTHER" id="PTHR18901">
    <property type="entry name" value="2-DEOXYGLUCOSE-6-PHOSPHATE PHOSPHATASE 2"/>
    <property type="match status" value="1"/>
</dbReference>
<dbReference type="InterPro" id="IPR036412">
    <property type="entry name" value="HAD-like_sf"/>
</dbReference>
<protein>
    <submittedName>
        <fullName evidence="1">HAD family phosphatase</fullName>
    </submittedName>
</protein>
<dbReference type="Proteomes" id="UP000823750">
    <property type="component" value="Unassembled WGS sequence"/>
</dbReference>
<evidence type="ECO:0000313" key="1">
    <source>
        <dbReference type="EMBL" id="MBO8485944.1"/>
    </source>
</evidence>
<dbReference type="SFLD" id="SFLDG01129">
    <property type="entry name" value="C1.5:_HAD__Beta-PGM__Phosphata"/>
    <property type="match status" value="1"/>
</dbReference>
<proteinExistence type="predicted"/>
<gene>
    <name evidence="1" type="ORF">IAB78_05925</name>
</gene>
<dbReference type="PANTHER" id="PTHR18901:SF38">
    <property type="entry name" value="PSEUDOURIDINE-5'-PHOSPHATASE"/>
    <property type="match status" value="1"/>
</dbReference>
<reference evidence="1" key="1">
    <citation type="submission" date="2020-10" db="EMBL/GenBank/DDBJ databases">
        <authorList>
            <person name="Gilroy R."/>
        </authorList>
    </citation>
    <scope>NUCLEOTIDE SEQUENCE</scope>
    <source>
        <strain evidence="1">B2-16538</strain>
    </source>
</reference>
<dbReference type="InterPro" id="IPR023198">
    <property type="entry name" value="PGP-like_dom2"/>
</dbReference>
<dbReference type="CDD" id="cd07505">
    <property type="entry name" value="HAD_BPGM-like"/>
    <property type="match status" value="1"/>
</dbReference>
<dbReference type="InterPro" id="IPR023214">
    <property type="entry name" value="HAD_sf"/>
</dbReference>